<dbReference type="AlphaFoldDB" id="A0A9D4NNU0"/>
<keyword evidence="7" id="KW-1185">Reference proteome</keyword>
<sequence>MMAYVILSSTRIVELASQLHPACKSLKASPVRVENCNDFINTVFLPSCALYWPEEYGYTVEYGPLSIELLFSSEADANITVRTFKLTHRTKGEDRAVKQFQFNTLPDYKSVPVRTSSLLRLTDAVLEWMRQNGKGPVTVHCMYVLALAIEVFVDSGV</sequence>
<keyword evidence="4" id="KW-0904">Protein phosphatase</keyword>
<comment type="similarity">
    <text evidence="1">Belongs to the protein-tyrosine phosphatase family.</text>
</comment>
<evidence type="ECO:0000256" key="1">
    <source>
        <dbReference type="ARBA" id="ARBA00009580"/>
    </source>
</evidence>
<evidence type="ECO:0000256" key="2">
    <source>
        <dbReference type="ARBA" id="ARBA00013064"/>
    </source>
</evidence>
<dbReference type="GO" id="GO:0004725">
    <property type="term" value="F:protein tyrosine phosphatase activity"/>
    <property type="evidence" value="ECO:0007669"/>
    <property type="project" value="UniProtKB-EC"/>
</dbReference>
<dbReference type="Gene3D" id="3.90.190.10">
    <property type="entry name" value="Protein tyrosine phosphatase superfamily"/>
    <property type="match status" value="1"/>
</dbReference>
<comment type="caution">
    <text evidence="6">The sequence shown here is derived from an EMBL/GenBank/DDBJ whole genome shotgun (WGS) entry which is preliminary data.</text>
</comment>
<dbReference type="EC" id="3.1.3.48" evidence="2"/>
<organism evidence="6 7">
    <name type="scientific">Dreissena polymorpha</name>
    <name type="common">Zebra mussel</name>
    <name type="synonym">Mytilus polymorpha</name>
    <dbReference type="NCBI Taxonomy" id="45954"/>
    <lineage>
        <taxon>Eukaryota</taxon>
        <taxon>Metazoa</taxon>
        <taxon>Spiralia</taxon>
        <taxon>Lophotrochozoa</taxon>
        <taxon>Mollusca</taxon>
        <taxon>Bivalvia</taxon>
        <taxon>Autobranchia</taxon>
        <taxon>Heteroconchia</taxon>
        <taxon>Euheterodonta</taxon>
        <taxon>Imparidentia</taxon>
        <taxon>Neoheterodontei</taxon>
        <taxon>Myida</taxon>
        <taxon>Dreissenoidea</taxon>
        <taxon>Dreissenidae</taxon>
        <taxon>Dreissena</taxon>
    </lineage>
</organism>
<dbReference type="PANTHER" id="PTHR19134">
    <property type="entry name" value="RECEPTOR-TYPE TYROSINE-PROTEIN PHOSPHATASE"/>
    <property type="match status" value="1"/>
</dbReference>
<evidence type="ECO:0000259" key="5">
    <source>
        <dbReference type="PROSITE" id="PS50055"/>
    </source>
</evidence>
<gene>
    <name evidence="6" type="ORF">DPMN_022091</name>
</gene>
<reference evidence="6" key="1">
    <citation type="journal article" date="2019" name="bioRxiv">
        <title>The Genome of the Zebra Mussel, Dreissena polymorpha: A Resource for Invasive Species Research.</title>
        <authorList>
            <person name="McCartney M.A."/>
            <person name="Auch B."/>
            <person name="Kono T."/>
            <person name="Mallez S."/>
            <person name="Zhang Y."/>
            <person name="Obille A."/>
            <person name="Becker A."/>
            <person name="Abrahante J.E."/>
            <person name="Garbe J."/>
            <person name="Badalamenti J.P."/>
            <person name="Herman A."/>
            <person name="Mangelson H."/>
            <person name="Liachko I."/>
            <person name="Sullivan S."/>
            <person name="Sone E.D."/>
            <person name="Koren S."/>
            <person name="Silverstein K.A.T."/>
            <person name="Beckman K.B."/>
            <person name="Gohl D.M."/>
        </authorList>
    </citation>
    <scope>NUCLEOTIDE SEQUENCE</scope>
    <source>
        <strain evidence="6">Duluth1</strain>
        <tissue evidence="6">Whole animal</tissue>
    </source>
</reference>
<name>A0A9D4NNU0_DREPO</name>
<evidence type="ECO:0000313" key="6">
    <source>
        <dbReference type="EMBL" id="KAH3897895.1"/>
    </source>
</evidence>
<dbReference type="EMBL" id="JAIWYP010000001">
    <property type="protein sequence ID" value="KAH3897895.1"/>
    <property type="molecule type" value="Genomic_DNA"/>
</dbReference>
<dbReference type="Pfam" id="PF00102">
    <property type="entry name" value="Y_phosphatase"/>
    <property type="match status" value="1"/>
</dbReference>
<evidence type="ECO:0000256" key="4">
    <source>
        <dbReference type="ARBA" id="ARBA00022912"/>
    </source>
</evidence>
<dbReference type="InterPro" id="IPR029021">
    <property type="entry name" value="Prot-tyrosine_phosphatase-like"/>
</dbReference>
<feature type="domain" description="Tyrosine-protein phosphatase" evidence="5">
    <location>
        <begin position="48"/>
        <end position="157"/>
    </location>
</feature>
<proteinExistence type="inferred from homology"/>
<dbReference type="PANTHER" id="PTHR19134:SF562">
    <property type="entry name" value="PROTEIN-TYROSINE-PHOSPHATASE"/>
    <property type="match status" value="1"/>
</dbReference>
<evidence type="ECO:0000256" key="3">
    <source>
        <dbReference type="ARBA" id="ARBA00022801"/>
    </source>
</evidence>
<evidence type="ECO:0000313" key="7">
    <source>
        <dbReference type="Proteomes" id="UP000828390"/>
    </source>
</evidence>
<dbReference type="InterPro" id="IPR000242">
    <property type="entry name" value="PTP_cat"/>
</dbReference>
<protein>
    <recommendedName>
        <fullName evidence="2">protein-tyrosine-phosphatase</fullName>
        <ecNumber evidence="2">3.1.3.48</ecNumber>
    </recommendedName>
</protein>
<keyword evidence="3" id="KW-0378">Hydrolase</keyword>
<dbReference type="InterPro" id="IPR050348">
    <property type="entry name" value="Protein-Tyr_Phosphatase"/>
</dbReference>
<dbReference type="PROSITE" id="PS50055">
    <property type="entry name" value="TYR_PHOSPHATASE_PTP"/>
    <property type="match status" value="1"/>
</dbReference>
<reference evidence="6" key="2">
    <citation type="submission" date="2020-11" db="EMBL/GenBank/DDBJ databases">
        <authorList>
            <person name="McCartney M.A."/>
            <person name="Auch B."/>
            <person name="Kono T."/>
            <person name="Mallez S."/>
            <person name="Becker A."/>
            <person name="Gohl D.M."/>
            <person name="Silverstein K.A.T."/>
            <person name="Koren S."/>
            <person name="Bechman K.B."/>
            <person name="Herman A."/>
            <person name="Abrahante J.E."/>
            <person name="Garbe J."/>
        </authorList>
    </citation>
    <scope>NUCLEOTIDE SEQUENCE</scope>
    <source>
        <strain evidence="6">Duluth1</strain>
        <tissue evidence="6">Whole animal</tissue>
    </source>
</reference>
<dbReference type="SUPFAM" id="SSF52799">
    <property type="entry name" value="(Phosphotyrosine protein) phosphatases II"/>
    <property type="match status" value="1"/>
</dbReference>
<dbReference type="Proteomes" id="UP000828390">
    <property type="component" value="Unassembled WGS sequence"/>
</dbReference>
<accession>A0A9D4NNU0</accession>